<keyword evidence="5 7" id="KW-1133">Transmembrane helix</keyword>
<dbReference type="NCBIfam" id="TIGR00833">
    <property type="entry name" value="actII"/>
    <property type="match status" value="1"/>
</dbReference>
<keyword evidence="6 7" id="KW-0472">Membrane</keyword>
<comment type="subcellular location">
    <subcellularLocation>
        <location evidence="1">Cell membrane</location>
        <topology evidence="1">Multi-pass membrane protein</topology>
    </subcellularLocation>
</comment>
<feature type="transmembrane region" description="Helical" evidence="7">
    <location>
        <begin position="841"/>
        <end position="866"/>
    </location>
</feature>
<dbReference type="InterPro" id="IPR000731">
    <property type="entry name" value="SSD"/>
</dbReference>
<comment type="caution">
    <text evidence="9">The sequence shown here is derived from an EMBL/GenBank/DDBJ whole genome shotgun (WGS) entry which is preliminary data.</text>
</comment>
<evidence type="ECO:0000256" key="7">
    <source>
        <dbReference type="SAM" id="Phobius"/>
    </source>
</evidence>
<keyword evidence="3" id="KW-1003">Cell membrane</keyword>
<feature type="transmembrane region" description="Helical" evidence="7">
    <location>
        <begin position="915"/>
        <end position="938"/>
    </location>
</feature>
<feature type="transmembrane region" description="Helical" evidence="7">
    <location>
        <begin position="179"/>
        <end position="197"/>
    </location>
</feature>
<dbReference type="InterPro" id="IPR004869">
    <property type="entry name" value="MMPL_dom"/>
</dbReference>
<accession>A0ABQ1BMD8</accession>
<evidence type="ECO:0000256" key="6">
    <source>
        <dbReference type="ARBA" id="ARBA00023136"/>
    </source>
</evidence>
<keyword evidence="4 7" id="KW-0812">Transmembrane</keyword>
<dbReference type="InterPro" id="IPR050545">
    <property type="entry name" value="Mycobact_MmpL"/>
</dbReference>
<dbReference type="PANTHER" id="PTHR33406:SF6">
    <property type="entry name" value="MEMBRANE PROTEIN YDGH-RELATED"/>
    <property type="match status" value="1"/>
</dbReference>
<name>A0ABQ1BMD8_9MYCO</name>
<organism evidence="9 10">
    <name type="scientific">Mycobacterium kubicae</name>
    <dbReference type="NCBI Taxonomy" id="120959"/>
    <lineage>
        <taxon>Bacteria</taxon>
        <taxon>Bacillati</taxon>
        <taxon>Actinomycetota</taxon>
        <taxon>Actinomycetes</taxon>
        <taxon>Mycobacteriales</taxon>
        <taxon>Mycobacteriaceae</taxon>
        <taxon>Mycobacterium</taxon>
        <taxon>Mycobacterium simiae complex</taxon>
    </lineage>
</organism>
<feature type="transmembrane region" description="Helical" evidence="7">
    <location>
        <begin position="368"/>
        <end position="390"/>
    </location>
</feature>
<evidence type="ECO:0000313" key="9">
    <source>
        <dbReference type="EMBL" id="GFG64898.1"/>
    </source>
</evidence>
<evidence type="ECO:0000256" key="5">
    <source>
        <dbReference type="ARBA" id="ARBA00022989"/>
    </source>
</evidence>
<feature type="transmembrane region" description="Helical" evidence="7">
    <location>
        <begin position="958"/>
        <end position="977"/>
    </location>
</feature>
<feature type="transmembrane region" description="Helical" evidence="7">
    <location>
        <begin position="315"/>
        <end position="339"/>
    </location>
</feature>
<feature type="domain" description="SSD" evidence="8">
    <location>
        <begin position="207"/>
        <end position="338"/>
    </location>
</feature>
<dbReference type="Pfam" id="PF03176">
    <property type="entry name" value="MMPL"/>
    <property type="match status" value="2"/>
</dbReference>
<sequence>MVSRHPWIVIGCWVLLALVLPMTVPSLTEMTQRHPIAILPSDAPSAVAARNMSQAFHEAGSENVLVVLLTDDKGLKAPDESVYRTLVDRLRKDSKDVVMLQDFLSTPPLREVLASKDGKGWLLPIGLTGELGTPSAYRAFTNVTGIVKETVAGSALQANLTGPASTVADLTDAGAKDRLPIELAIAVMLLVILVVIYRNPLTLMLPLVAIGASLLTAQGLVAVVSQLTGLPVSNQTIVLLSAMVAGAGTDYAVFLISRYHDYVREGDGSAEDSTRAVQRALASIGKVIAASAATVAVTFLGMGFAKLGVFSTVGLALAIGIASAFLAAITLLPAILVLAGRLGWVGPQRSLTTRFWRRSGVGIVRRPAAYLTASLVLLLALAVCGSLVHFNYDDRKQLPASAQSSVGYAALEHHFSVNQTIPEYLLIQSPHDLRSPRALADLEQLAQRLSQVSGIAKVRGITRPTGESLEETRATFQAGMVGKQLGGASQLISERSSDLNRLSSGSDLLADKLGDVRTQVSQAVAGVRGLVDGLATVQSMFGGGKTLGEIDTAGKLVSSIRQLGGTMGINFSTMMGNFNWVGAVVLALDASIVCDTNPVCGEARGQFHKLLTASDDGTLDNIANLWRQLGSVQSSQTLGSTVTQLSNTLGSIMTSLHSLGMDNPAAASAKMVTIQKGATDLANAGRQIADGVAMLVDQTKLMGNGLGQASAFLMEMGNDASQPSMAGFNVPSELLNTEDFKKLARTFISPDGHSARYFIQTDLNPFSTAAMDQVNTILNVAKGAQPNTTLADASMSISGYPVTLRDTRDYYSHDILLIVVVTIIVVLLILVALLRAIVAPLYLVGSVIVSYLSALGLGVLMFQVILHQEMQWSVPGLAFVVLVAVGADYNMLLASRLRDESAYGMRSSVIRTVRSTGGVITAAGLIFAASMFGLVFASISTVIQSGFVIGCGILVDTFVVRTITVPAIAALVGRASWWPARPWRRRMSNQTVTRHKTVFDAVAEPATEER</sequence>
<evidence type="ECO:0000256" key="3">
    <source>
        <dbReference type="ARBA" id="ARBA00022475"/>
    </source>
</evidence>
<protein>
    <submittedName>
        <fullName evidence="9">Transport protein MmpL10</fullName>
    </submittedName>
</protein>
<comment type="similarity">
    <text evidence="2">Belongs to the resistance-nodulation-cell division (RND) (TC 2.A.6) family. MmpL subfamily.</text>
</comment>
<feature type="transmembrane region" description="Helical" evidence="7">
    <location>
        <begin position="872"/>
        <end position="894"/>
    </location>
</feature>
<evidence type="ECO:0000256" key="4">
    <source>
        <dbReference type="ARBA" id="ARBA00022692"/>
    </source>
</evidence>
<keyword evidence="10" id="KW-1185">Reference proteome</keyword>
<evidence type="ECO:0000259" key="8">
    <source>
        <dbReference type="PROSITE" id="PS50156"/>
    </source>
</evidence>
<feature type="transmembrane region" description="Helical" evidence="7">
    <location>
        <begin position="237"/>
        <end position="256"/>
    </location>
</feature>
<dbReference type="Proteomes" id="UP000465306">
    <property type="component" value="Unassembled WGS sequence"/>
</dbReference>
<evidence type="ECO:0000313" key="10">
    <source>
        <dbReference type="Proteomes" id="UP000465306"/>
    </source>
</evidence>
<feature type="transmembrane region" description="Helical" evidence="7">
    <location>
        <begin position="287"/>
        <end position="309"/>
    </location>
</feature>
<feature type="transmembrane region" description="Helical" evidence="7">
    <location>
        <begin position="204"/>
        <end position="225"/>
    </location>
</feature>
<evidence type="ECO:0000256" key="1">
    <source>
        <dbReference type="ARBA" id="ARBA00004651"/>
    </source>
</evidence>
<dbReference type="SUPFAM" id="SSF82866">
    <property type="entry name" value="Multidrug efflux transporter AcrB transmembrane domain"/>
    <property type="match status" value="2"/>
</dbReference>
<dbReference type="InterPro" id="IPR004707">
    <property type="entry name" value="MmpL_fam"/>
</dbReference>
<dbReference type="PANTHER" id="PTHR33406">
    <property type="entry name" value="MEMBRANE PROTEIN MJ1562-RELATED"/>
    <property type="match status" value="1"/>
</dbReference>
<gene>
    <name evidence="9" type="primary">mmpL10</name>
    <name evidence="9" type="ORF">MKUB_23880</name>
</gene>
<feature type="transmembrane region" description="Helical" evidence="7">
    <location>
        <begin position="815"/>
        <end position="834"/>
    </location>
</feature>
<dbReference type="PROSITE" id="PS50156">
    <property type="entry name" value="SSD"/>
    <property type="match status" value="1"/>
</dbReference>
<proteinExistence type="inferred from homology"/>
<dbReference type="EMBL" id="BLKU01000003">
    <property type="protein sequence ID" value="GFG64898.1"/>
    <property type="molecule type" value="Genomic_DNA"/>
</dbReference>
<dbReference type="Gene3D" id="1.20.1640.10">
    <property type="entry name" value="Multidrug efflux transporter AcrB transmembrane domain"/>
    <property type="match status" value="2"/>
</dbReference>
<evidence type="ECO:0000256" key="2">
    <source>
        <dbReference type="ARBA" id="ARBA00010157"/>
    </source>
</evidence>
<reference evidence="9 10" key="1">
    <citation type="journal article" date="2019" name="Emerg. Microbes Infect.">
        <title>Comprehensive subspecies identification of 175 nontuberculous mycobacteria species based on 7547 genomic profiles.</title>
        <authorList>
            <person name="Matsumoto Y."/>
            <person name="Kinjo T."/>
            <person name="Motooka D."/>
            <person name="Nabeya D."/>
            <person name="Jung N."/>
            <person name="Uechi K."/>
            <person name="Horii T."/>
            <person name="Iida T."/>
            <person name="Fujita J."/>
            <person name="Nakamura S."/>
        </authorList>
    </citation>
    <scope>NUCLEOTIDE SEQUENCE [LARGE SCALE GENOMIC DNA]</scope>
    <source>
        <strain evidence="9 10">JCM 13573</strain>
    </source>
</reference>